<name>A0ABR5JDJ8_9ACTN</name>
<dbReference type="EMBL" id="LGUT01000218">
    <property type="protein sequence ID" value="KOG91517.1"/>
    <property type="molecule type" value="Genomic_DNA"/>
</dbReference>
<gene>
    <name evidence="2" type="ORF">ADK38_02700</name>
</gene>
<dbReference type="Pfam" id="PF18678">
    <property type="entry name" value="AOC_like"/>
    <property type="match status" value="1"/>
</dbReference>
<accession>A0ABR5JDJ8</accession>
<evidence type="ECO:0000259" key="1">
    <source>
        <dbReference type="Pfam" id="PF18678"/>
    </source>
</evidence>
<proteinExistence type="predicted"/>
<comment type="caution">
    <text evidence="2">The sequence shown here is derived from an EMBL/GenBank/DDBJ whole genome shotgun (WGS) entry which is preliminary data.</text>
</comment>
<feature type="domain" description="Allene oxide cyclase barrel-like" evidence="1">
    <location>
        <begin position="9"/>
        <end position="133"/>
    </location>
</feature>
<evidence type="ECO:0000313" key="2">
    <source>
        <dbReference type="EMBL" id="KOG91517.1"/>
    </source>
</evidence>
<evidence type="ECO:0000313" key="3">
    <source>
        <dbReference type="Proteomes" id="UP000037020"/>
    </source>
</evidence>
<dbReference type="RefSeq" id="WP_030882074.1">
    <property type="nucleotide sequence ID" value="NZ_JBEZAH010000035.1"/>
</dbReference>
<organism evidence="2 3">
    <name type="scientific">Streptomyces varsoviensis</name>
    <dbReference type="NCBI Taxonomy" id="67373"/>
    <lineage>
        <taxon>Bacteria</taxon>
        <taxon>Bacillati</taxon>
        <taxon>Actinomycetota</taxon>
        <taxon>Actinomycetes</taxon>
        <taxon>Kitasatosporales</taxon>
        <taxon>Streptomycetaceae</taxon>
        <taxon>Streptomyces</taxon>
    </lineage>
</organism>
<dbReference type="InterPro" id="IPR041013">
    <property type="entry name" value="AOC-like"/>
</dbReference>
<keyword evidence="3" id="KW-1185">Reference proteome</keyword>
<dbReference type="Proteomes" id="UP000037020">
    <property type="component" value="Unassembled WGS sequence"/>
</dbReference>
<sequence length="140" mass="15380">MLNSYEELVETTVSATTDIEDFENIQVGQGGVYEHALFTKSGEKVATTSGGYKILYQRESDQQFMAYLTNEVVFEDGSGTIRVAGWIDLGSLLSGDWAYYPSVGTSGRYLGQTGFMAWRPYDLGKVEGADVKLIMFAAAE</sequence>
<reference evidence="2 3" key="1">
    <citation type="submission" date="2015-07" db="EMBL/GenBank/DDBJ databases">
        <authorList>
            <person name="Ju K.-S."/>
            <person name="Doroghazi J.R."/>
            <person name="Metcalf W.W."/>
        </authorList>
    </citation>
    <scope>NUCLEOTIDE SEQUENCE [LARGE SCALE GENOMIC DNA]</scope>
    <source>
        <strain evidence="2 3">NRRL B-3589</strain>
    </source>
</reference>
<protein>
    <recommendedName>
        <fullName evidence="1">Allene oxide cyclase barrel-like domain-containing protein</fullName>
    </recommendedName>
</protein>